<dbReference type="PhylomeDB" id="A0A0G4FQV0"/>
<dbReference type="Proteomes" id="UP000041254">
    <property type="component" value="Unassembled WGS sequence"/>
</dbReference>
<evidence type="ECO:0000313" key="3">
    <source>
        <dbReference type="Proteomes" id="UP000041254"/>
    </source>
</evidence>
<feature type="compositionally biased region" description="Acidic residues" evidence="1">
    <location>
        <begin position="321"/>
        <end position="331"/>
    </location>
</feature>
<reference evidence="2 3" key="1">
    <citation type="submission" date="2014-11" db="EMBL/GenBank/DDBJ databases">
        <authorList>
            <person name="Zhu J."/>
            <person name="Qi W."/>
            <person name="Song R."/>
        </authorList>
    </citation>
    <scope>NUCLEOTIDE SEQUENCE [LARGE SCALE GENOMIC DNA]</scope>
</reference>
<evidence type="ECO:0000313" key="2">
    <source>
        <dbReference type="EMBL" id="CEM16596.1"/>
    </source>
</evidence>
<feature type="region of interest" description="Disordered" evidence="1">
    <location>
        <begin position="311"/>
        <end position="332"/>
    </location>
</feature>
<protein>
    <submittedName>
        <fullName evidence="2">Uncharacterized protein</fullName>
    </submittedName>
</protein>
<dbReference type="VEuPathDB" id="CryptoDB:Vbra_15945"/>
<name>A0A0G4FQV0_VITBC</name>
<keyword evidence="3" id="KW-1185">Reference proteome</keyword>
<accession>A0A0G4FQV0</accession>
<evidence type="ECO:0000256" key="1">
    <source>
        <dbReference type="SAM" id="MobiDB-lite"/>
    </source>
</evidence>
<dbReference type="EMBL" id="CDMY01000478">
    <property type="protein sequence ID" value="CEM16596.1"/>
    <property type="molecule type" value="Genomic_DNA"/>
</dbReference>
<dbReference type="InParanoid" id="A0A0G4FQV0"/>
<organism evidence="2 3">
    <name type="scientific">Vitrella brassicaformis (strain CCMP3155)</name>
    <dbReference type="NCBI Taxonomy" id="1169540"/>
    <lineage>
        <taxon>Eukaryota</taxon>
        <taxon>Sar</taxon>
        <taxon>Alveolata</taxon>
        <taxon>Colpodellida</taxon>
        <taxon>Vitrellaceae</taxon>
        <taxon>Vitrella</taxon>
    </lineage>
</organism>
<sequence>MSKRSGSSAAAAATERLTKYVKQEERSTATPVRIPRDSIVMELKREIAGTLVRAQDLELVDGDGKVMEVNLDASVTDALAGRGDSQDMPIVYRFPKERPMYELSKMPSELYRKPSDLGLSITPWREDLPTEPFNEHSFTKPAGDADHNAVLKLVTDKILPAVLSHVPPGKWAWADVQDQRDELKGDEDMSCDLSGSPGDIIILPDRYVKIGESGKHELKLSLPTALQITEVVIEAKSKTAKMEKSGNFSAQLCGQLLMTRQHQRTDQPILGLLMDGEGCWLRALSKERHIQEIFVSVHEAANQLTQYLRGREPHMRASAEPTDEDEDDDYEFEGREEHRAIVRQSQLRACISQYVEGVREGRIAIPHGWTWEAKEMKEVSGPEVV</sequence>
<gene>
    <name evidence="2" type="ORF">Vbra_15945</name>
</gene>
<dbReference type="AlphaFoldDB" id="A0A0G4FQV0"/>
<proteinExistence type="predicted"/>